<keyword evidence="9 19" id="KW-0808">Transferase</keyword>
<comment type="subcellular location">
    <subcellularLocation>
        <location evidence="2 19">Cell membrane</location>
        <topology evidence="2 19">Multi-pass membrane protein</topology>
    </subcellularLocation>
</comment>
<evidence type="ECO:0000256" key="19">
    <source>
        <dbReference type="HAMAP-Rule" id="MF_00719"/>
    </source>
</evidence>
<sequence length="255" mass="26612">MRLWRTIREDIACGAGLLTRLPLGWLRVSGQDWSLARSVWCWPLVGALVGILNASVFLLLSALSVPPLVAAAWSVGLQILLTGGLHEDGLADMADGCGGGHTAEKRLTIMRDSRIGTYGALALGISLIVRVATLAALPPSMILPAMAATGALSRAILPLLTFLTKPARDNGLAKQLSTLTRDQLLGALFSGFCMTVICLPAQLGLQTILAALCTMLGVRAVARKLLGGYTGDVLGATASLAECVLLTVLASAWKS</sequence>
<keyword evidence="7 19" id="KW-1003">Cell membrane</keyword>
<evidence type="ECO:0000256" key="2">
    <source>
        <dbReference type="ARBA" id="ARBA00004651"/>
    </source>
</evidence>
<evidence type="ECO:0000256" key="8">
    <source>
        <dbReference type="ARBA" id="ARBA00022573"/>
    </source>
</evidence>
<evidence type="ECO:0000256" key="18">
    <source>
        <dbReference type="ARBA" id="ARBA00049504"/>
    </source>
</evidence>
<comment type="catalytic activity">
    <reaction evidence="18 19">
        <text>alpha-ribazole 5'-phosphate + adenosylcob(III)inamide-GDP = adenosylcob(III)alamin 5'-phosphate + GMP + H(+)</text>
        <dbReference type="Rhea" id="RHEA:23560"/>
        <dbReference type="ChEBI" id="CHEBI:15378"/>
        <dbReference type="ChEBI" id="CHEBI:57918"/>
        <dbReference type="ChEBI" id="CHEBI:58115"/>
        <dbReference type="ChEBI" id="CHEBI:60487"/>
        <dbReference type="ChEBI" id="CHEBI:60493"/>
        <dbReference type="EC" id="2.7.8.26"/>
    </reaction>
</comment>
<evidence type="ECO:0000256" key="17">
    <source>
        <dbReference type="ARBA" id="ARBA00048623"/>
    </source>
</evidence>
<dbReference type="EC" id="2.7.8.26" evidence="5 19"/>
<dbReference type="Proteomes" id="UP000077786">
    <property type="component" value="Unassembled WGS sequence"/>
</dbReference>
<comment type="pathway">
    <text evidence="3 19">Cofactor biosynthesis; adenosylcobalamin biosynthesis; adenosylcobalamin from cob(II)yrinate a,c-diamide: step 7/7.</text>
</comment>
<dbReference type="NCBIfam" id="TIGR00317">
    <property type="entry name" value="cobS"/>
    <property type="match status" value="1"/>
</dbReference>
<comment type="catalytic activity">
    <reaction evidence="17 19">
        <text>alpha-ribazole + adenosylcob(III)inamide-GDP = adenosylcob(III)alamin + GMP + H(+)</text>
        <dbReference type="Rhea" id="RHEA:16049"/>
        <dbReference type="ChEBI" id="CHEBI:10329"/>
        <dbReference type="ChEBI" id="CHEBI:15378"/>
        <dbReference type="ChEBI" id="CHEBI:18408"/>
        <dbReference type="ChEBI" id="CHEBI:58115"/>
        <dbReference type="ChEBI" id="CHEBI:60487"/>
        <dbReference type="EC" id="2.7.8.26"/>
    </reaction>
</comment>
<dbReference type="GO" id="GO:0005886">
    <property type="term" value="C:plasma membrane"/>
    <property type="evidence" value="ECO:0007669"/>
    <property type="project" value="UniProtKB-SubCell"/>
</dbReference>
<dbReference type="GO" id="GO:0051073">
    <property type="term" value="F:adenosylcobinamide-GDP ribazoletransferase activity"/>
    <property type="evidence" value="ECO:0007669"/>
    <property type="project" value="UniProtKB-UniRule"/>
</dbReference>
<comment type="cofactor">
    <cofactor evidence="1 19">
        <name>Mg(2+)</name>
        <dbReference type="ChEBI" id="CHEBI:18420"/>
    </cofactor>
</comment>
<protein>
    <recommendedName>
        <fullName evidence="6 19">Adenosylcobinamide-GDP ribazoletransferase</fullName>
        <ecNumber evidence="5 19">2.7.8.26</ecNumber>
    </recommendedName>
    <alternativeName>
        <fullName evidence="16 19">Cobalamin synthase</fullName>
    </alternativeName>
    <alternativeName>
        <fullName evidence="15 19">Cobalamin-5'-phosphate synthase</fullName>
    </alternativeName>
</protein>
<evidence type="ECO:0000256" key="6">
    <source>
        <dbReference type="ARBA" id="ARBA00015850"/>
    </source>
</evidence>
<evidence type="ECO:0000256" key="5">
    <source>
        <dbReference type="ARBA" id="ARBA00013200"/>
    </source>
</evidence>
<dbReference type="InterPro" id="IPR003805">
    <property type="entry name" value="CobS"/>
</dbReference>
<evidence type="ECO:0000256" key="4">
    <source>
        <dbReference type="ARBA" id="ARBA00010561"/>
    </source>
</evidence>
<feature type="transmembrane region" description="Helical" evidence="19">
    <location>
        <begin position="142"/>
        <end position="163"/>
    </location>
</feature>
<evidence type="ECO:0000256" key="10">
    <source>
        <dbReference type="ARBA" id="ARBA00022692"/>
    </source>
</evidence>
<dbReference type="Pfam" id="PF02654">
    <property type="entry name" value="CobS"/>
    <property type="match status" value="1"/>
</dbReference>
<comment type="function">
    <text evidence="14 19">Joins adenosylcobinamide-GDP and alpha-ribazole to generate adenosylcobalamin (Ado-cobalamin). Also synthesizes adenosylcobalamin 5'-phosphate from adenosylcobinamide-GDP and alpha-ribazole 5'-phosphate.</text>
</comment>
<evidence type="ECO:0000313" key="21">
    <source>
        <dbReference type="Proteomes" id="UP000077786"/>
    </source>
</evidence>
<dbReference type="OrthoDB" id="9794626at2"/>
<reference evidence="20 21" key="1">
    <citation type="submission" date="2016-03" db="EMBL/GenBank/DDBJ databases">
        <title>Draft genome sequence of Gluconobacter cerinus strain CECT 9110.</title>
        <authorList>
            <person name="Sainz F."/>
            <person name="Mas A."/>
            <person name="Torija M.J."/>
        </authorList>
    </citation>
    <scope>NUCLEOTIDE SEQUENCE [LARGE SCALE GENOMIC DNA]</scope>
    <source>
        <strain evidence="20 21">CECT 9110</strain>
    </source>
</reference>
<proteinExistence type="inferred from homology"/>
<comment type="similarity">
    <text evidence="4 19">Belongs to the CobS family.</text>
</comment>
<dbReference type="PANTHER" id="PTHR34148">
    <property type="entry name" value="ADENOSYLCOBINAMIDE-GDP RIBAZOLETRANSFERASE"/>
    <property type="match status" value="1"/>
</dbReference>
<gene>
    <name evidence="19" type="primary">cobS</name>
    <name evidence="20" type="ORF">A0123_01711</name>
</gene>
<keyword evidence="12 19" id="KW-1133">Transmembrane helix</keyword>
<evidence type="ECO:0000256" key="13">
    <source>
        <dbReference type="ARBA" id="ARBA00023136"/>
    </source>
</evidence>
<feature type="transmembrane region" description="Helical" evidence="19">
    <location>
        <begin position="68"/>
        <end position="85"/>
    </location>
</feature>
<dbReference type="GO" id="GO:0009236">
    <property type="term" value="P:cobalamin biosynthetic process"/>
    <property type="evidence" value="ECO:0007669"/>
    <property type="project" value="UniProtKB-UniRule"/>
</dbReference>
<dbReference type="PANTHER" id="PTHR34148:SF1">
    <property type="entry name" value="ADENOSYLCOBINAMIDE-GDP RIBAZOLETRANSFERASE"/>
    <property type="match status" value="1"/>
</dbReference>
<evidence type="ECO:0000256" key="15">
    <source>
        <dbReference type="ARBA" id="ARBA00032605"/>
    </source>
</evidence>
<keyword evidence="8 19" id="KW-0169">Cobalamin biosynthesis</keyword>
<feature type="transmembrane region" description="Helical" evidence="19">
    <location>
        <begin position="39"/>
        <end position="62"/>
    </location>
</feature>
<evidence type="ECO:0000256" key="11">
    <source>
        <dbReference type="ARBA" id="ARBA00022842"/>
    </source>
</evidence>
<name>A0A1B6VKB7_9PROT</name>
<dbReference type="GO" id="GO:0008818">
    <property type="term" value="F:cobalamin 5'-phosphate synthase activity"/>
    <property type="evidence" value="ECO:0007669"/>
    <property type="project" value="UniProtKB-UniRule"/>
</dbReference>
<comment type="caution">
    <text evidence="20">The sequence shown here is derived from an EMBL/GenBank/DDBJ whole genome shotgun (WGS) entry which is preliminary data.</text>
</comment>
<dbReference type="AlphaFoldDB" id="A0A1B6VKB7"/>
<keyword evidence="11 19" id="KW-0460">Magnesium</keyword>
<evidence type="ECO:0000256" key="14">
    <source>
        <dbReference type="ARBA" id="ARBA00025228"/>
    </source>
</evidence>
<feature type="transmembrane region" description="Helical" evidence="19">
    <location>
        <begin position="115"/>
        <end position="136"/>
    </location>
</feature>
<dbReference type="UniPathway" id="UPA00148">
    <property type="reaction ID" value="UER00238"/>
</dbReference>
<feature type="transmembrane region" description="Helical" evidence="19">
    <location>
        <begin position="184"/>
        <end position="202"/>
    </location>
</feature>
<evidence type="ECO:0000313" key="20">
    <source>
        <dbReference type="EMBL" id="OAJ67669.1"/>
    </source>
</evidence>
<evidence type="ECO:0000256" key="3">
    <source>
        <dbReference type="ARBA" id="ARBA00004663"/>
    </source>
</evidence>
<organism evidence="20 21">
    <name type="scientific">Gluconobacter cerinus</name>
    <dbReference type="NCBI Taxonomy" id="38307"/>
    <lineage>
        <taxon>Bacteria</taxon>
        <taxon>Pseudomonadati</taxon>
        <taxon>Pseudomonadota</taxon>
        <taxon>Alphaproteobacteria</taxon>
        <taxon>Acetobacterales</taxon>
        <taxon>Acetobacteraceae</taxon>
        <taxon>Gluconobacter</taxon>
    </lineage>
</organism>
<keyword evidence="13 19" id="KW-0472">Membrane</keyword>
<keyword evidence="10 19" id="KW-0812">Transmembrane</keyword>
<dbReference type="PATRIC" id="fig|38307.3.peg.1764"/>
<dbReference type="HAMAP" id="MF_00719">
    <property type="entry name" value="CobS"/>
    <property type="match status" value="1"/>
</dbReference>
<evidence type="ECO:0000256" key="16">
    <source>
        <dbReference type="ARBA" id="ARBA00032853"/>
    </source>
</evidence>
<dbReference type="EMBL" id="LUTU01000007">
    <property type="protein sequence ID" value="OAJ67669.1"/>
    <property type="molecule type" value="Genomic_DNA"/>
</dbReference>
<evidence type="ECO:0000256" key="9">
    <source>
        <dbReference type="ARBA" id="ARBA00022679"/>
    </source>
</evidence>
<accession>A0A1B6VKB7</accession>
<evidence type="ECO:0000256" key="1">
    <source>
        <dbReference type="ARBA" id="ARBA00001946"/>
    </source>
</evidence>
<evidence type="ECO:0000256" key="7">
    <source>
        <dbReference type="ARBA" id="ARBA00022475"/>
    </source>
</evidence>
<evidence type="ECO:0000256" key="12">
    <source>
        <dbReference type="ARBA" id="ARBA00022989"/>
    </source>
</evidence>
<dbReference type="RefSeq" id="WP_064274470.1">
    <property type="nucleotide sequence ID" value="NZ_LUTU01000007.1"/>
</dbReference>